<accession>X1I2T5</accession>
<gene>
    <name evidence="2" type="ORF">S03H2_31038</name>
</gene>
<dbReference type="InterPro" id="IPR025364">
    <property type="entry name" value="DUF4268"/>
</dbReference>
<sequence length="53" mass="6652">EWQRLDNKRASRIRKTYDYANLNDEEKWDKLQEDMINDMIRLEKALKKFIHKI</sequence>
<evidence type="ECO:0000259" key="1">
    <source>
        <dbReference type="Pfam" id="PF14088"/>
    </source>
</evidence>
<evidence type="ECO:0000313" key="2">
    <source>
        <dbReference type="EMBL" id="GAH60394.1"/>
    </source>
</evidence>
<organism evidence="2">
    <name type="scientific">marine sediment metagenome</name>
    <dbReference type="NCBI Taxonomy" id="412755"/>
    <lineage>
        <taxon>unclassified sequences</taxon>
        <taxon>metagenomes</taxon>
        <taxon>ecological metagenomes</taxon>
    </lineage>
</organism>
<dbReference type="Pfam" id="PF14088">
    <property type="entry name" value="DUF4268"/>
    <property type="match status" value="1"/>
</dbReference>
<feature type="non-terminal residue" evidence="2">
    <location>
        <position position="1"/>
    </location>
</feature>
<feature type="domain" description="DUF4268" evidence="1">
    <location>
        <begin position="1"/>
        <end position="49"/>
    </location>
</feature>
<dbReference type="AlphaFoldDB" id="X1I2T5"/>
<proteinExistence type="predicted"/>
<name>X1I2T5_9ZZZZ</name>
<comment type="caution">
    <text evidence="2">The sequence shown here is derived from an EMBL/GenBank/DDBJ whole genome shotgun (WGS) entry which is preliminary data.</text>
</comment>
<reference evidence="2" key="1">
    <citation type="journal article" date="2014" name="Front. Microbiol.">
        <title>High frequency of phylogenetically diverse reductive dehalogenase-homologous genes in deep subseafloor sedimentary metagenomes.</title>
        <authorList>
            <person name="Kawai M."/>
            <person name="Futagami T."/>
            <person name="Toyoda A."/>
            <person name="Takaki Y."/>
            <person name="Nishi S."/>
            <person name="Hori S."/>
            <person name="Arai W."/>
            <person name="Tsubouchi T."/>
            <person name="Morono Y."/>
            <person name="Uchiyama I."/>
            <person name="Ito T."/>
            <person name="Fujiyama A."/>
            <person name="Inagaki F."/>
            <person name="Takami H."/>
        </authorList>
    </citation>
    <scope>NUCLEOTIDE SEQUENCE</scope>
    <source>
        <strain evidence="2">Expedition CK06-06</strain>
    </source>
</reference>
<protein>
    <recommendedName>
        <fullName evidence="1">DUF4268 domain-containing protein</fullName>
    </recommendedName>
</protein>
<dbReference type="EMBL" id="BARU01018800">
    <property type="protein sequence ID" value="GAH60394.1"/>
    <property type="molecule type" value="Genomic_DNA"/>
</dbReference>